<name>U6M0B7_9EIME</name>
<dbReference type="AlphaFoldDB" id="U6M0B7"/>
<evidence type="ECO:0000313" key="1">
    <source>
        <dbReference type="EMBL" id="CDJ54299.1"/>
    </source>
</evidence>
<reference evidence="1" key="2">
    <citation type="submission" date="2013-10" db="EMBL/GenBank/DDBJ databases">
        <authorList>
            <person name="Aslett M."/>
        </authorList>
    </citation>
    <scope>NUCLEOTIDE SEQUENCE [LARGE SCALE GENOMIC DNA]</scope>
    <source>
        <strain evidence="1">Houghton</strain>
    </source>
</reference>
<protein>
    <submittedName>
        <fullName evidence="1">Uncharacterized protein</fullName>
    </submittedName>
</protein>
<keyword evidence="2" id="KW-1185">Reference proteome</keyword>
<evidence type="ECO:0000313" key="2">
    <source>
        <dbReference type="Proteomes" id="UP000030750"/>
    </source>
</evidence>
<accession>U6M0B7</accession>
<gene>
    <name evidence="1" type="ORF">EBH_0049030</name>
</gene>
<sequence length="158" mass="17768">MPDCMGLRCSHVCRDAIASPNTAYTPIGRGAWLEAEQVNPSQNYELQGSASRWTASPGYTLARQKIDNDREASRHTHVTLMNQSDKRHVRYGKRKALWIAEMVAWCSEYMRRKEPLALPPATPYCAARIMRHQSCTVVLTLGITRQMHGAAPGDTLQQ</sequence>
<organism evidence="1 2">
    <name type="scientific">Eimeria brunetti</name>
    <dbReference type="NCBI Taxonomy" id="51314"/>
    <lineage>
        <taxon>Eukaryota</taxon>
        <taxon>Sar</taxon>
        <taxon>Alveolata</taxon>
        <taxon>Apicomplexa</taxon>
        <taxon>Conoidasida</taxon>
        <taxon>Coccidia</taxon>
        <taxon>Eucoccidiorida</taxon>
        <taxon>Eimeriorina</taxon>
        <taxon>Eimeriidae</taxon>
        <taxon>Eimeria</taxon>
    </lineage>
</organism>
<dbReference type="Proteomes" id="UP000030750">
    <property type="component" value="Unassembled WGS sequence"/>
</dbReference>
<dbReference type="VEuPathDB" id="ToxoDB:EBH_0049030"/>
<reference evidence="1" key="1">
    <citation type="submission" date="2013-10" db="EMBL/GenBank/DDBJ databases">
        <title>Genomic analysis of the causative agents of coccidiosis in chickens.</title>
        <authorList>
            <person name="Reid A.J."/>
            <person name="Blake D."/>
            <person name="Billington K."/>
            <person name="Browne H."/>
            <person name="Dunn M."/>
            <person name="Hung S."/>
            <person name="Kawahara F."/>
            <person name="Miranda-Saavedra D."/>
            <person name="Mourier T."/>
            <person name="Nagra H."/>
            <person name="Otto T.D."/>
            <person name="Rawlings N."/>
            <person name="Sanchez A."/>
            <person name="Sanders M."/>
            <person name="Subramaniam C."/>
            <person name="Tay Y."/>
            <person name="Dear P."/>
            <person name="Doerig C."/>
            <person name="Gruber A."/>
            <person name="Parkinson J."/>
            <person name="Shirley M."/>
            <person name="Wan K.L."/>
            <person name="Berriman M."/>
            <person name="Tomley F."/>
            <person name="Pain A."/>
        </authorList>
    </citation>
    <scope>NUCLEOTIDE SEQUENCE [LARGE SCALE GENOMIC DNA]</scope>
    <source>
        <strain evidence="1">Houghton</strain>
    </source>
</reference>
<dbReference type="EMBL" id="HG716689">
    <property type="protein sequence ID" value="CDJ54299.1"/>
    <property type="molecule type" value="Genomic_DNA"/>
</dbReference>
<proteinExistence type="predicted"/>